<dbReference type="SUPFAM" id="SSF53067">
    <property type="entry name" value="Actin-like ATPase domain"/>
    <property type="match status" value="2"/>
</dbReference>
<keyword evidence="4" id="KW-1185">Reference proteome</keyword>
<dbReference type="OrthoDB" id="164621at2759"/>
<dbReference type="OMA" id="ASDAHCE"/>
<dbReference type="PANTHER" id="PTHR45639">
    <property type="entry name" value="HSC70CB, ISOFORM G-RELATED"/>
    <property type="match status" value="1"/>
</dbReference>
<dbReference type="InterPro" id="IPR013126">
    <property type="entry name" value="Hsp_70_fam"/>
</dbReference>
<dbReference type="GO" id="GO:0034663">
    <property type="term" value="C:endoplasmic reticulum chaperone complex"/>
    <property type="evidence" value="ECO:0007669"/>
    <property type="project" value="TreeGrafter"/>
</dbReference>
<evidence type="ECO:0000256" key="2">
    <source>
        <dbReference type="ARBA" id="ARBA00022840"/>
    </source>
</evidence>
<evidence type="ECO:0000256" key="1">
    <source>
        <dbReference type="ARBA" id="ARBA00022741"/>
    </source>
</evidence>
<dbReference type="Gene3D" id="3.90.640.10">
    <property type="entry name" value="Actin, Chain A, domain 4"/>
    <property type="match status" value="1"/>
</dbReference>
<dbReference type="Gene3D" id="3.30.420.40">
    <property type="match status" value="2"/>
</dbReference>
<dbReference type="InterPro" id="IPR043129">
    <property type="entry name" value="ATPase_NBD"/>
</dbReference>
<dbReference type="EMBL" id="JAGTXO010000001">
    <property type="protein sequence ID" value="KAG8470469.1"/>
    <property type="molecule type" value="Genomic_DNA"/>
</dbReference>
<dbReference type="PRINTS" id="PR00301">
    <property type="entry name" value="HEATSHOCK70"/>
</dbReference>
<dbReference type="Proteomes" id="UP000751190">
    <property type="component" value="Unassembled WGS sequence"/>
</dbReference>
<sequence length="514" mass="51968">MAAQKIFLPSRGRAFHATPAPRVWPLIAGVGVATAAYAIQVALRAARDVDWDDVRRAAQGTAEGGEGGAGARGARAARAEAGAAARTGGGDDSGAATSAVLGISIGDTGMRLALSAAGGGAPRIVETAEGQRAFAAAFAVARDGEKLLGLSAHRRRFEPGTAVVLCATTLLGERARSDAALGCARWLRDGAPVEADAEGRAALRVHHELLLPEQIAASLLAELRAAGADATGRPAWRAVLAVHAGASDAHCEAARAAARDIGLLDVAVVSAPVAAFEAARAAAAAASPPASPPTSPALVVHVGGRRASASVVAAAPASAAAPKHGDARLLASRQALFVGGEQFDDALVRTLADEFAAAHGGIDLRADRLALARLLDAAQRARHELSGAHATVVDLPFITADASGPKHLRRELSRADLEAATDALLRDFSIEKLCQDALADAGLRPGGLGSLLLTGGLMRTPHLRARVERAFGLRALDTGVNPEDTPALGAALPLFAPGAQAEPSAERAAAAESA</sequence>
<protein>
    <submittedName>
        <fullName evidence="3">Uncharacterized protein</fullName>
    </submittedName>
</protein>
<comment type="caution">
    <text evidence="3">The sequence shown here is derived from an EMBL/GenBank/DDBJ whole genome shotgun (WGS) entry which is preliminary data.</text>
</comment>
<dbReference type="GO" id="GO:0030968">
    <property type="term" value="P:endoplasmic reticulum unfolded protein response"/>
    <property type="evidence" value="ECO:0007669"/>
    <property type="project" value="TreeGrafter"/>
</dbReference>
<dbReference type="GO" id="GO:0005524">
    <property type="term" value="F:ATP binding"/>
    <property type="evidence" value="ECO:0007669"/>
    <property type="project" value="UniProtKB-KW"/>
</dbReference>
<keyword evidence="1" id="KW-0547">Nucleotide-binding</keyword>
<proteinExistence type="predicted"/>
<evidence type="ECO:0000313" key="3">
    <source>
        <dbReference type="EMBL" id="KAG8470469.1"/>
    </source>
</evidence>
<dbReference type="FunFam" id="3.90.640.10:FF:000003">
    <property type="entry name" value="Molecular chaperone DnaK"/>
    <property type="match status" value="1"/>
</dbReference>
<organism evidence="3 4">
    <name type="scientific">Diacronema lutheri</name>
    <name type="common">Unicellular marine alga</name>
    <name type="synonym">Monochrysis lutheri</name>
    <dbReference type="NCBI Taxonomy" id="2081491"/>
    <lineage>
        <taxon>Eukaryota</taxon>
        <taxon>Haptista</taxon>
        <taxon>Haptophyta</taxon>
        <taxon>Pavlovophyceae</taxon>
        <taxon>Pavlovales</taxon>
        <taxon>Pavlovaceae</taxon>
        <taxon>Diacronema</taxon>
    </lineage>
</organism>
<evidence type="ECO:0000313" key="4">
    <source>
        <dbReference type="Proteomes" id="UP000751190"/>
    </source>
</evidence>
<dbReference type="GO" id="GO:0140662">
    <property type="term" value="F:ATP-dependent protein folding chaperone"/>
    <property type="evidence" value="ECO:0007669"/>
    <property type="project" value="InterPro"/>
</dbReference>
<keyword evidence="2" id="KW-0067">ATP-binding</keyword>
<reference evidence="3" key="1">
    <citation type="submission" date="2021-05" db="EMBL/GenBank/DDBJ databases">
        <title>The genome of the haptophyte Pavlova lutheri (Diacronema luteri, Pavlovales) - a model for lipid biosynthesis in eukaryotic algae.</title>
        <authorList>
            <person name="Hulatt C.J."/>
            <person name="Posewitz M.C."/>
        </authorList>
    </citation>
    <scope>NUCLEOTIDE SEQUENCE</scope>
    <source>
        <strain evidence="3">NIVA-4/92</strain>
    </source>
</reference>
<accession>A0A8J6CF94</accession>
<dbReference type="AlphaFoldDB" id="A0A8J6CF94"/>
<dbReference type="Pfam" id="PF00012">
    <property type="entry name" value="HSP70"/>
    <property type="match status" value="1"/>
</dbReference>
<name>A0A8J6CF94_DIALT</name>
<gene>
    <name evidence="3" type="ORF">KFE25_008890</name>
</gene>
<dbReference type="PANTHER" id="PTHR45639:SF34">
    <property type="entry name" value="CHAPERONE PROTEIN DNAK"/>
    <property type="match status" value="1"/>
</dbReference>